<keyword evidence="4" id="KW-1185">Reference proteome</keyword>
<dbReference type="OrthoDB" id="14612at2759"/>
<feature type="domain" description="Acetyl-CoA carboxylase central" evidence="2">
    <location>
        <begin position="4"/>
        <end position="48"/>
    </location>
</feature>
<accession>A0A9Q1F0M9</accession>
<proteinExistence type="predicted"/>
<name>A0A9Q1F0M9_SYNKA</name>
<evidence type="ECO:0000313" key="4">
    <source>
        <dbReference type="Proteomes" id="UP001152622"/>
    </source>
</evidence>
<reference evidence="3" key="1">
    <citation type="journal article" date="2023" name="Science">
        <title>Genome structures resolve the early diversification of teleost fishes.</title>
        <authorList>
            <person name="Parey E."/>
            <person name="Louis A."/>
            <person name="Montfort J."/>
            <person name="Bouchez O."/>
            <person name="Roques C."/>
            <person name="Iampietro C."/>
            <person name="Lluch J."/>
            <person name="Castinel A."/>
            <person name="Donnadieu C."/>
            <person name="Desvignes T."/>
            <person name="Floi Bucao C."/>
            <person name="Jouanno E."/>
            <person name="Wen M."/>
            <person name="Mejri S."/>
            <person name="Dirks R."/>
            <person name="Jansen H."/>
            <person name="Henkel C."/>
            <person name="Chen W.J."/>
            <person name="Zahm M."/>
            <person name="Cabau C."/>
            <person name="Klopp C."/>
            <person name="Thompson A.W."/>
            <person name="Robinson-Rechavi M."/>
            <person name="Braasch I."/>
            <person name="Lecointre G."/>
            <person name="Bobe J."/>
            <person name="Postlethwait J.H."/>
            <person name="Berthelot C."/>
            <person name="Roest Crollius H."/>
            <person name="Guiguen Y."/>
        </authorList>
    </citation>
    <scope>NUCLEOTIDE SEQUENCE</scope>
    <source>
        <strain evidence="3">WJC10195</strain>
    </source>
</reference>
<dbReference type="AlphaFoldDB" id="A0A9Q1F0M9"/>
<evidence type="ECO:0000256" key="1">
    <source>
        <dbReference type="SAM" id="MobiDB-lite"/>
    </source>
</evidence>
<gene>
    <name evidence="3" type="ORF">SKAU_G00272550</name>
</gene>
<evidence type="ECO:0000259" key="2">
    <source>
        <dbReference type="Pfam" id="PF08326"/>
    </source>
</evidence>
<dbReference type="Pfam" id="PF08326">
    <property type="entry name" value="ACC_central"/>
    <property type="match status" value="1"/>
</dbReference>
<dbReference type="GO" id="GO:0005524">
    <property type="term" value="F:ATP binding"/>
    <property type="evidence" value="ECO:0007669"/>
    <property type="project" value="InterPro"/>
</dbReference>
<dbReference type="InterPro" id="IPR013537">
    <property type="entry name" value="AcCoA_COase_cen"/>
</dbReference>
<evidence type="ECO:0000313" key="3">
    <source>
        <dbReference type="EMBL" id="KAJ8348666.1"/>
    </source>
</evidence>
<dbReference type="GO" id="GO:0003989">
    <property type="term" value="F:acetyl-CoA carboxylase activity"/>
    <property type="evidence" value="ECO:0007669"/>
    <property type="project" value="InterPro"/>
</dbReference>
<protein>
    <recommendedName>
        <fullName evidence="2">Acetyl-CoA carboxylase central domain-containing protein</fullName>
    </recommendedName>
</protein>
<dbReference type="Proteomes" id="UP001152622">
    <property type="component" value="Chromosome 10"/>
</dbReference>
<dbReference type="GO" id="GO:0006633">
    <property type="term" value="P:fatty acid biosynthetic process"/>
    <property type="evidence" value="ECO:0007669"/>
    <property type="project" value="InterPro"/>
</dbReference>
<dbReference type="EMBL" id="JAINUF010000010">
    <property type="protein sequence ID" value="KAJ8348666.1"/>
    <property type="molecule type" value="Genomic_DNA"/>
</dbReference>
<sequence>MYGHQFCIENLQKLILSETSIFDVLPNFFYHSNQVVRMAALEVYVRRAVHRLRAEQRPAPAAEGQHLHRGVPVHAALLPPQQREHPNSKQNVLLLQPEPLRNGARGPA</sequence>
<feature type="region of interest" description="Disordered" evidence="1">
    <location>
        <begin position="79"/>
        <end position="108"/>
    </location>
</feature>
<comment type="caution">
    <text evidence="3">The sequence shown here is derived from an EMBL/GenBank/DDBJ whole genome shotgun (WGS) entry which is preliminary data.</text>
</comment>
<organism evidence="3 4">
    <name type="scientific">Synaphobranchus kaupii</name>
    <name type="common">Kaup's arrowtooth eel</name>
    <dbReference type="NCBI Taxonomy" id="118154"/>
    <lineage>
        <taxon>Eukaryota</taxon>
        <taxon>Metazoa</taxon>
        <taxon>Chordata</taxon>
        <taxon>Craniata</taxon>
        <taxon>Vertebrata</taxon>
        <taxon>Euteleostomi</taxon>
        <taxon>Actinopterygii</taxon>
        <taxon>Neopterygii</taxon>
        <taxon>Teleostei</taxon>
        <taxon>Anguilliformes</taxon>
        <taxon>Synaphobranchidae</taxon>
        <taxon>Synaphobranchus</taxon>
    </lineage>
</organism>